<sequence>MWSDRCVRLMLRSPLLSPGQCHSTNDRSRRRLLKFSFVSRADSYHVYSICARGLIVTFSSLAYYPVEFSLVVNAR</sequence>
<keyword evidence="1" id="KW-1133">Transmembrane helix</keyword>
<proteinExistence type="predicted"/>
<dbReference type="GeneID" id="43638990"/>
<evidence type="ECO:0000256" key="1">
    <source>
        <dbReference type="SAM" id="Phobius"/>
    </source>
</evidence>
<reference evidence="2 3" key="1">
    <citation type="submission" date="2019-04" db="EMBL/GenBank/DDBJ databases">
        <title>Friends and foes A comparative genomics study of 23 Aspergillus species from section Flavi.</title>
        <authorList>
            <consortium name="DOE Joint Genome Institute"/>
            <person name="Kjaerbolling I."/>
            <person name="Vesth T."/>
            <person name="Frisvad J.C."/>
            <person name="Nybo J.L."/>
            <person name="Theobald S."/>
            <person name="Kildgaard S."/>
            <person name="Isbrandt T."/>
            <person name="Kuo A."/>
            <person name="Sato A."/>
            <person name="Lyhne E.K."/>
            <person name="Kogle M.E."/>
            <person name="Wiebenga A."/>
            <person name="Kun R.S."/>
            <person name="Lubbers R.J."/>
            <person name="Makela M.R."/>
            <person name="Barry K."/>
            <person name="Chovatia M."/>
            <person name="Clum A."/>
            <person name="Daum C."/>
            <person name="Haridas S."/>
            <person name="He G."/>
            <person name="LaButti K."/>
            <person name="Lipzen A."/>
            <person name="Mondo S."/>
            <person name="Riley R."/>
            <person name="Salamov A."/>
            <person name="Simmons B.A."/>
            <person name="Magnuson J.K."/>
            <person name="Henrissat B."/>
            <person name="Mortensen U.H."/>
            <person name="Larsen T.O."/>
            <person name="Devries R.P."/>
            <person name="Grigoriev I.V."/>
            <person name="Machida M."/>
            <person name="Baker S.E."/>
            <person name="Andersen M.R."/>
        </authorList>
    </citation>
    <scope>NUCLEOTIDE SEQUENCE [LARGE SCALE GENOMIC DNA]</scope>
    <source>
        <strain evidence="2 3">CBS 117625</strain>
    </source>
</reference>
<dbReference type="RefSeq" id="XP_031912790.1">
    <property type="nucleotide sequence ID" value="XM_032054780.1"/>
</dbReference>
<dbReference type="Proteomes" id="UP000325672">
    <property type="component" value="Unassembled WGS sequence"/>
</dbReference>
<gene>
    <name evidence="2" type="ORF">BDV38DRAFT_248987</name>
</gene>
<dbReference type="AlphaFoldDB" id="A0A5N6SS75"/>
<keyword evidence="1" id="KW-0472">Membrane</keyword>
<feature type="transmembrane region" description="Helical" evidence="1">
    <location>
        <begin position="44"/>
        <end position="66"/>
    </location>
</feature>
<organism evidence="2 3">
    <name type="scientific">Aspergillus pseudotamarii</name>
    <dbReference type="NCBI Taxonomy" id="132259"/>
    <lineage>
        <taxon>Eukaryota</taxon>
        <taxon>Fungi</taxon>
        <taxon>Dikarya</taxon>
        <taxon>Ascomycota</taxon>
        <taxon>Pezizomycotina</taxon>
        <taxon>Eurotiomycetes</taxon>
        <taxon>Eurotiomycetidae</taxon>
        <taxon>Eurotiales</taxon>
        <taxon>Aspergillaceae</taxon>
        <taxon>Aspergillus</taxon>
        <taxon>Aspergillus subgen. Circumdati</taxon>
    </lineage>
</organism>
<dbReference type="EMBL" id="ML743582">
    <property type="protein sequence ID" value="KAE8136727.1"/>
    <property type="molecule type" value="Genomic_DNA"/>
</dbReference>
<accession>A0A5N6SS75</accession>
<protein>
    <submittedName>
        <fullName evidence="2">Uncharacterized protein</fullName>
    </submittedName>
</protein>
<keyword evidence="1" id="KW-0812">Transmembrane</keyword>
<name>A0A5N6SS75_ASPPS</name>
<evidence type="ECO:0000313" key="3">
    <source>
        <dbReference type="Proteomes" id="UP000325672"/>
    </source>
</evidence>
<keyword evidence="3" id="KW-1185">Reference proteome</keyword>
<evidence type="ECO:0000313" key="2">
    <source>
        <dbReference type="EMBL" id="KAE8136727.1"/>
    </source>
</evidence>